<dbReference type="Proteomes" id="UP001320972">
    <property type="component" value="Unassembled WGS sequence"/>
</dbReference>
<feature type="compositionally biased region" description="Basic and acidic residues" evidence="1">
    <location>
        <begin position="35"/>
        <end position="57"/>
    </location>
</feature>
<evidence type="ECO:0000313" key="4">
    <source>
        <dbReference type="Proteomes" id="UP001320972"/>
    </source>
</evidence>
<dbReference type="EMBL" id="JAOPKB010000002">
    <property type="protein sequence ID" value="MCU4972028.1"/>
    <property type="molecule type" value="Genomic_DNA"/>
</dbReference>
<organism evidence="2 5">
    <name type="scientific">Natronoglomus mannanivorans</name>
    <dbReference type="NCBI Taxonomy" id="2979990"/>
    <lineage>
        <taxon>Archaea</taxon>
        <taxon>Methanobacteriati</taxon>
        <taxon>Methanobacteriota</taxon>
        <taxon>Stenosarchaea group</taxon>
        <taxon>Halobacteria</taxon>
        <taxon>Halobacteriales</taxon>
        <taxon>Natrialbaceae</taxon>
        <taxon>Natronoglomus</taxon>
    </lineage>
</organism>
<dbReference type="Pfam" id="PF24430">
    <property type="entry name" value="DUF7553"/>
    <property type="match status" value="1"/>
</dbReference>
<protein>
    <submittedName>
        <fullName evidence="2">Uncharacterized protein</fullName>
    </submittedName>
</protein>
<sequence>MTTEPLATAARSLREASDAADDDEVAERLASQADQFERHADGDSSPDHGRLARHEHILSSISDDEGDTEAAEHVGEALAAIRSYRETVEGV</sequence>
<evidence type="ECO:0000313" key="3">
    <source>
        <dbReference type="EMBL" id="MCU4972028.1"/>
    </source>
</evidence>
<gene>
    <name evidence="3" type="ORF">OB955_04675</name>
    <name evidence="2" type="ORF">OB960_12550</name>
</gene>
<proteinExistence type="predicted"/>
<comment type="caution">
    <text evidence="2">The sequence shown here is derived from an EMBL/GenBank/DDBJ whole genome shotgun (WGS) entry which is preliminary data.</text>
</comment>
<dbReference type="AlphaFoldDB" id="A0AAP2Z0I2"/>
<reference evidence="2 4" key="1">
    <citation type="submission" date="2022-09" db="EMBL/GenBank/DDBJ databases">
        <title>Enrichment on poylsaccharides allowed isolation of novel metabolic and taxonomic groups of Haloarchaea.</title>
        <authorList>
            <person name="Sorokin D.Y."/>
            <person name="Elcheninov A.G."/>
            <person name="Khizhniak T.V."/>
            <person name="Kolganova T.V."/>
            <person name="Kublanov I.V."/>
        </authorList>
    </citation>
    <scope>NUCLEOTIDE SEQUENCE</scope>
    <source>
        <strain evidence="3 4">AArc-m2/3/4</strain>
        <strain evidence="2">AArc-xg1-1</strain>
    </source>
</reference>
<feature type="region of interest" description="Disordered" evidence="1">
    <location>
        <begin position="1"/>
        <end position="73"/>
    </location>
</feature>
<dbReference type="EMBL" id="JAOPKA010000007">
    <property type="protein sequence ID" value="MCU4742228.1"/>
    <property type="molecule type" value="Genomic_DNA"/>
</dbReference>
<keyword evidence="4" id="KW-1185">Reference proteome</keyword>
<evidence type="ECO:0000256" key="1">
    <source>
        <dbReference type="SAM" id="MobiDB-lite"/>
    </source>
</evidence>
<evidence type="ECO:0000313" key="5">
    <source>
        <dbReference type="Proteomes" id="UP001321018"/>
    </source>
</evidence>
<dbReference type="RefSeq" id="WP_338004057.1">
    <property type="nucleotide sequence ID" value="NZ_JAOPKA010000007.1"/>
</dbReference>
<dbReference type="Proteomes" id="UP001321018">
    <property type="component" value="Unassembled WGS sequence"/>
</dbReference>
<evidence type="ECO:0000313" key="2">
    <source>
        <dbReference type="EMBL" id="MCU4742228.1"/>
    </source>
</evidence>
<dbReference type="InterPro" id="IPR055975">
    <property type="entry name" value="DUF7553"/>
</dbReference>
<accession>A0AAP2Z0I2</accession>
<name>A0AAP2Z0I2_9EURY</name>